<name>A0A098LJ76_9BACT</name>
<organism evidence="1 2">
    <name type="scientific">Sporocytophaga myxococcoides</name>
    <dbReference type="NCBI Taxonomy" id="153721"/>
    <lineage>
        <taxon>Bacteria</taxon>
        <taxon>Pseudomonadati</taxon>
        <taxon>Bacteroidota</taxon>
        <taxon>Cytophagia</taxon>
        <taxon>Cytophagales</taxon>
        <taxon>Cytophagaceae</taxon>
        <taxon>Sporocytophaga</taxon>
    </lineage>
</organism>
<keyword evidence="2" id="KW-1185">Reference proteome</keyword>
<accession>A0A098LJ76</accession>
<evidence type="ECO:0000313" key="2">
    <source>
        <dbReference type="Proteomes" id="UP000030185"/>
    </source>
</evidence>
<evidence type="ECO:0000313" key="1">
    <source>
        <dbReference type="EMBL" id="GAL86208.1"/>
    </source>
</evidence>
<dbReference type="EMBL" id="BBLT01000007">
    <property type="protein sequence ID" value="GAL86208.1"/>
    <property type="molecule type" value="Genomic_DNA"/>
</dbReference>
<proteinExistence type="predicted"/>
<protein>
    <submittedName>
        <fullName evidence="1">Uncharacterized protein</fullName>
    </submittedName>
</protein>
<dbReference type="Proteomes" id="UP000030185">
    <property type="component" value="Unassembled WGS sequence"/>
</dbReference>
<gene>
    <name evidence="1" type="ORF">MYP_3437</name>
</gene>
<dbReference type="STRING" id="153721.MYP_3437"/>
<comment type="caution">
    <text evidence="1">The sequence shown here is derived from an EMBL/GenBank/DDBJ whole genome shotgun (WGS) entry which is preliminary data.</text>
</comment>
<sequence length="51" mass="5875">MFYLSFPKSLEKITCDFKEVFEGGCKMLKVKIIVSKVFYLTISEMSGIMLT</sequence>
<reference evidence="1 2" key="1">
    <citation type="submission" date="2014-09" db="EMBL/GenBank/DDBJ databases">
        <title>Sporocytophaga myxococcoides PG-01 genome sequencing.</title>
        <authorList>
            <person name="Liu L."/>
            <person name="Gao P.J."/>
            <person name="Chen G.J."/>
            <person name="Wang L.S."/>
        </authorList>
    </citation>
    <scope>NUCLEOTIDE SEQUENCE [LARGE SCALE GENOMIC DNA]</scope>
    <source>
        <strain evidence="1 2">PG-01</strain>
    </source>
</reference>
<dbReference type="AlphaFoldDB" id="A0A098LJ76"/>